<dbReference type="InterPro" id="IPR013525">
    <property type="entry name" value="ABC2_TM"/>
</dbReference>
<feature type="transmembrane region" description="Helical" evidence="10">
    <location>
        <begin position="1205"/>
        <end position="1228"/>
    </location>
</feature>
<keyword evidence="9 10" id="KW-0472">Membrane</keyword>
<evidence type="ECO:0000313" key="12">
    <source>
        <dbReference type="EMBL" id="CAD8177699.1"/>
    </source>
</evidence>
<evidence type="ECO:0000256" key="3">
    <source>
        <dbReference type="ARBA" id="ARBA00022448"/>
    </source>
</evidence>
<comment type="similarity">
    <text evidence="2">Belongs to the ABC transporter superfamily. ABCA family.</text>
</comment>
<organism evidence="12 13">
    <name type="scientific">Paramecium octaurelia</name>
    <dbReference type="NCBI Taxonomy" id="43137"/>
    <lineage>
        <taxon>Eukaryota</taxon>
        <taxon>Sar</taxon>
        <taxon>Alveolata</taxon>
        <taxon>Ciliophora</taxon>
        <taxon>Intramacronucleata</taxon>
        <taxon>Oligohymenophorea</taxon>
        <taxon>Peniculida</taxon>
        <taxon>Parameciidae</taxon>
        <taxon>Paramecium</taxon>
    </lineage>
</organism>
<evidence type="ECO:0000259" key="11">
    <source>
        <dbReference type="PROSITE" id="PS50893"/>
    </source>
</evidence>
<feature type="transmembrane region" description="Helical" evidence="10">
    <location>
        <begin position="1280"/>
        <end position="1302"/>
    </location>
</feature>
<dbReference type="Proteomes" id="UP000683925">
    <property type="component" value="Unassembled WGS sequence"/>
</dbReference>
<keyword evidence="8 10" id="KW-1133">Transmembrane helix</keyword>
<feature type="transmembrane region" description="Helical" evidence="10">
    <location>
        <begin position="469"/>
        <end position="490"/>
    </location>
</feature>
<dbReference type="Pfam" id="PF00005">
    <property type="entry name" value="ABC_tran"/>
    <property type="match status" value="2"/>
</dbReference>
<keyword evidence="7" id="KW-0067">ATP-binding</keyword>
<dbReference type="OMA" id="PYYCQAD"/>
<feature type="domain" description="ABC transporter" evidence="11">
    <location>
        <begin position="1349"/>
        <end position="1586"/>
    </location>
</feature>
<comment type="subcellular location">
    <subcellularLocation>
        <location evidence="1">Membrane</location>
        <topology evidence="1">Multi-pass membrane protein</topology>
    </subcellularLocation>
</comment>
<evidence type="ECO:0000256" key="8">
    <source>
        <dbReference type="ARBA" id="ARBA00022989"/>
    </source>
</evidence>
<feature type="transmembrane region" description="Helical" evidence="10">
    <location>
        <begin position="333"/>
        <end position="361"/>
    </location>
</feature>
<accession>A0A8S1VQ46</accession>
<keyword evidence="6" id="KW-0547">Nucleotide-binding</keyword>
<evidence type="ECO:0000256" key="5">
    <source>
        <dbReference type="ARBA" id="ARBA00022737"/>
    </source>
</evidence>
<dbReference type="GO" id="GO:0016887">
    <property type="term" value="F:ATP hydrolysis activity"/>
    <property type="evidence" value="ECO:0007669"/>
    <property type="project" value="InterPro"/>
</dbReference>
<keyword evidence="4 10" id="KW-0812">Transmembrane</keyword>
<reference evidence="12" key="1">
    <citation type="submission" date="2021-01" db="EMBL/GenBank/DDBJ databases">
        <authorList>
            <consortium name="Genoscope - CEA"/>
            <person name="William W."/>
        </authorList>
    </citation>
    <scope>NUCLEOTIDE SEQUENCE</scope>
</reference>
<proteinExistence type="inferred from homology"/>
<sequence length="1759" mass="200604">MGHLSSLLKKNWILWKRNFFCSTCEIILPLLLIVALGGIRRIIHKTNIDEIGFLRPELDWQSSDPNVPVMLSPFIDEREIENNIMAIQKWDPSLNLVQNLKSLDTETRLSVLPKMKNCIDNYNYDEDTYWLNGHVVLGPSQDHKIVKELKYIFETYYDYKTLIFKNNDDLDTYTSDSDYGKGEVPSVCFAVMFNETVGNNIYDYQLRFNTSGLFDYEIPPTNEIDVDPVKYQDHYKANAYWKSGMLTVQTFVDNVILKIETNSQASITPKFSYVHQQDGVKDDFAEFLRGQFGVYLILPLIIIYLRMTYAMIYEKEKKLREGMKMMGLNNTSFYLSWIIQYLIIYTIISILATILLSAIVFTHTDGFVLFLNYWLFCIVLIFQSMFISVFFTRALFGLIVAIVWYLLMYMVISLVGSGEQVVPEATYWGASISSHAGMSFAFDVMVLFEAQGRGVSMSSIATKVENYSVNIALIMHLLNIFFYLILSIYLDLVFPNEWGKKLHPLFCIPYFNRSHNSGQSKSLRKKSSQVHQERYEEVEQALKDQEGRQEVLKISNLTKIYPSGKQAVSNVSLTMYIGQIYALLGHNGAGKTTTISMLTGLLDITAGEATAFGYDIETQIEQIRQFMGVCPQHDILFDNLTVKEHLEMFATFKGMNPDDIPAAVRRMIEDVDLLEKTDYLSKNLSGGQKRRLSVAIAFIGNSKLIYLDEPTSGMDTSARRYIWEMLKNYKEDRIIVLTTHFMDEADFLGDRIGIMGEGKLQCSGSSVFLKNQFGNGYNLTIVKESTLTDSDPIIEVIMKSCPEAILISKVSAEILMQLPLNAVNKFPKLFSDLDNNLKALHIQSYGISITTLEEVFLKVAQIGAGHNQVNDYMELEDKNKEAIKIDDFDINQIRVTNPTLLFFNHTLALLLKRFRFFKRDMMSLCCEILLPCLVVLVGLILMTINFITEPDVIILTPPSECYGNGIQYLWGGVNDQSLFSQIDLEMYNSSLQVFGDDSLSNLQKMDQDYFDTFDSTSNIGWFYLTSNSNDQYEYYMFVNTIFREGPLVMQNQMNQAILRKATNNNNYEIRVTNSPLRKTYDELNESKAIAGFLSALVFSMGMAFIPASIISYIVKEREINIKHQQLVSGVSVKAYWFSNWIMDLGKHVIPAVVCCLLILAFDIAALRQGENYGFSWLIFFLYGWAIIPFCYLFSFAFKQQGNAMLLNFFIHLLVGSIVSLIIYILRLISSTRDVATVLQWIFRLIPSFSFAYGILNACSKDTYMIIEGWSEMKSTYDMEVSGADILMLVVMGVVYTISIFIVEYFEDNGQLQKLGSSESSIPYIPKPIDDDVAKEKQLCETFRPEEKAILVKELRKVFMLGEGKHKVAVDQVSFAIDQGEVFGLLGVNGAGKTTTFKILSGELKPTSGEAFIAGKSVINDLEAARVNIGYCPQFDALLDNLTVREHIELFSDIKGIPYQKKEELVEKKLNEMDLKRFENIQSGQLSGGNKRKLSVAIAMIGNPPIVFLDEPSTGMDPEARRFMWNVISRIATQRKQSTIILTTHSMEEAEALSTKIAIQVSGNLRCLGSVQHIKNKFGKGYEIEVKLEKPQINEIQELVQQMGLQGSTRLDQSMTFEILKKINQNHLEQEITMKGSGSHIYNDLRKPNLLAVETLAEYIIVERMGDLLQRFIQQSFGQFEIIEHFQTFYRFRLLGQITVSKLFEGFEQNKKQNRISQYSIKQASIEQIFNTFALQDSQQQEADENVQGNQIAVQIQQNS</sequence>
<dbReference type="OrthoDB" id="311765at2759"/>
<feature type="transmembrane region" description="Helical" evidence="10">
    <location>
        <begin position="1172"/>
        <end position="1193"/>
    </location>
</feature>
<evidence type="ECO:0000256" key="9">
    <source>
        <dbReference type="ARBA" id="ARBA00023136"/>
    </source>
</evidence>
<feature type="transmembrane region" description="Helical" evidence="10">
    <location>
        <begin position="1088"/>
        <end position="1114"/>
    </location>
</feature>
<dbReference type="GO" id="GO:0016020">
    <property type="term" value="C:membrane"/>
    <property type="evidence" value="ECO:0007669"/>
    <property type="project" value="UniProtKB-SubCell"/>
</dbReference>
<dbReference type="GO" id="GO:0005524">
    <property type="term" value="F:ATP binding"/>
    <property type="evidence" value="ECO:0007669"/>
    <property type="project" value="UniProtKB-KW"/>
</dbReference>
<dbReference type="SMART" id="SM00382">
    <property type="entry name" value="AAA"/>
    <property type="match status" value="2"/>
</dbReference>
<feature type="transmembrane region" description="Helical" evidence="10">
    <location>
        <begin position="394"/>
        <end position="415"/>
    </location>
</feature>
<dbReference type="Pfam" id="PF12698">
    <property type="entry name" value="ABC2_membrane_3"/>
    <property type="match status" value="2"/>
</dbReference>
<evidence type="ECO:0000256" key="2">
    <source>
        <dbReference type="ARBA" id="ARBA00008869"/>
    </source>
</evidence>
<evidence type="ECO:0000256" key="10">
    <source>
        <dbReference type="SAM" id="Phobius"/>
    </source>
</evidence>
<dbReference type="GO" id="GO:0005319">
    <property type="term" value="F:lipid transporter activity"/>
    <property type="evidence" value="ECO:0007669"/>
    <property type="project" value="TreeGrafter"/>
</dbReference>
<feature type="domain" description="ABC transporter" evidence="11">
    <location>
        <begin position="552"/>
        <end position="782"/>
    </location>
</feature>
<comment type="caution">
    <text evidence="12">The sequence shown here is derived from an EMBL/GenBank/DDBJ whole genome shotgun (WGS) entry which is preliminary data.</text>
</comment>
<dbReference type="EMBL" id="CAJJDP010000068">
    <property type="protein sequence ID" value="CAD8177699.1"/>
    <property type="molecule type" value="Genomic_DNA"/>
</dbReference>
<protein>
    <recommendedName>
        <fullName evidence="11">ABC transporter domain-containing protein</fullName>
    </recommendedName>
</protein>
<name>A0A8S1VQ46_PAROT</name>
<evidence type="ECO:0000256" key="7">
    <source>
        <dbReference type="ARBA" id="ARBA00022840"/>
    </source>
</evidence>
<keyword evidence="3" id="KW-0813">Transport</keyword>
<feature type="transmembrane region" description="Helical" evidence="10">
    <location>
        <begin position="1148"/>
        <end position="1166"/>
    </location>
</feature>
<dbReference type="InterPro" id="IPR017871">
    <property type="entry name" value="ABC_transporter-like_CS"/>
</dbReference>
<dbReference type="InterPro" id="IPR003439">
    <property type="entry name" value="ABC_transporter-like_ATP-bd"/>
</dbReference>
<feature type="transmembrane region" description="Helical" evidence="10">
    <location>
        <begin position="1240"/>
        <end position="1259"/>
    </location>
</feature>
<dbReference type="PANTHER" id="PTHR19229:SF36">
    <property type="entry name" value="ATP-BINDING CASSETTE SUB-FAMILY A MEMBER 2"/>
    <property type="match status" value="1"/>
</dbReference>
<gene>
    <name evidence="12" type="ORF">POCTA_138.1.T0690189</name>
</gene>
<feature type="transmembrane region" description="Helical" evidence="10">
    <location>
        <begin position="427"/>
        <end position="448"/>
    </location>
</feature>
<feature type="transmembrane region" description="Helical" evidence="10">
    <location>
        <begin position="367"/>
        <end position="387"/>
    </location>
</feature>
<dbReference type="FunFam" id="3.40.50.300:FF:000335">
    <property type="entry name" value="ATP binding cassette subfamily A member 5"/>
    <property type="match status" value="1"/>
</dbReference>
<dbReference type="FunFam" id="3.40.50.300:FF:000298">
    <property type="entry name" value="ATP-binding cassette sub-family A member 12"/>
    <property type="match status" value="1"/>
</dbReference>
<keyword evidence="13" id="KW-1185">Reference proteome</keyword>
<evidence type="ECO:0000313" key="13">
    <source>
        <dbReference type="Proteomes" id="UP000683925"/>
    </source>
</evidence>
<keyword evidence="5" id="KW-0677">Repeat</keyword>
<evidence type="ECO:0000256" key="1">
    <source>
        <dbReference type="ARBA" id="ARBA00004141"/>
    </source>
</evidence>
<dbReference type="InterPro" id="IPR003593">
    <property type="entry name" value="AAA+_ATPase"/>
</dbReference>
<evidence type="ECO:0000256" key="6">
    <source>
        <dbReference type="ARBA" id="ARBA00022741"/>
    </source>
</evidence>
<evidence type="ECO:0000256" key="4">
    <source>
        <dbReference type="ARBA" id="ARBA00022692"/>
    </source>
</evidence>
<dbReference type="CDD" id="cd03263">
    <property type="entry name" value="ABC_subfamily_A"/>
    <property type="match status" value="2"/>
</dbReference>
<dbReference type="InterPro" id="IPR026082">
    <property type="entry name" value="ABCA"/>
</dbReference>
<dbReference type="GO" id="GO:0140359">
    <property type="term" value="F:ABC-type transporter activity"/>
    <property type="evidence" value="ECO:0007669"/>
    <property type="project" value="InterPro"/>
</dbReference>
<dbReference type="PANTHER" id="PTHR19229">
    <property type="entry name" value="ATP-BINDING CASSETTE TRANSPORTER SUBFAMILY A ABCA"/>
    <property type="match status" value="1"/>
</dbReference>
<dbReference type="PROSITE" id="PS50893">
    <property type="entry name" value="ABC_TRANSPORTER_2"/>
    <property type="match status" value="2"/>
</dbReference>
<dbReference type="PROSITE" id="PS00211">
    <property type="entry name" value="ABC_TRANSPORTER_1"/>
    <property type="match status" value="2"/>
</dbReference>
<feature type="transmembrane region" description="Helical" evidence="10">
    <location>
        <begin position="292"/>
        <end position="312"/>
    </location>
</feature>